<dbReference type="Proteomes" id="UP001230908">
    <property type="component" value="Unassembled WGS sequence"/>
</dbReference>
<protein>
    <recommendedName>
        <fullName evidence="3">DUF3800 domain-containing protein</fullName>
    </recommendedName>
</protein>
<proteinExistence type="predicted"/>
<gene>
    <name evidence="1" type="ORF">RB614_26540</name>
</gene>
<dbReference type="EMBL" id="JAVHUY010000027">
    <property type="protein sequence ID" value="MDQ7908091.1"/>
    <property type="molecule type" value="Genomic_DNA"/>
</dbReference>
<comment type="caution">
    <text evidence="1">The sequence shown here is derived from an EMBL/GenBank/DDBJ whole genome shotgun (WGS) entry which is preliminary data.</text>
</comment>
<sequence>MRLPLQGGLPPADTVAGPVVEIACDESGFSGTNLLHPATPVITHASVDLGVGEAVGVIATLRSGYRFSPHEFKSGQFLRSPKAGEALDSFLTALAGRAHVHLVDKEFFLATRIVDLLLAKPSYAAGTRLTRDQRPAALALYRAGRAAGPDWRDFLTAFVDLVRIKRRHRPDRQALERFFQARDALARNDGLDPAAGDVLDALSRTRVWAVLNRLSDDDQSIPPPLEPMLPALAETVLFWSRRQRQVLVIHDEQSALTAGRLSRLRKVLAGASPAGVSPLAGLVMVDSRDDPRVQVADLLAGVARRLPGIADGGPLRPFLSPTSLHDPER</sequence>
<dbReference type="RefSeq" id="WP_308715359.1">
    <property type="nucleotide sequence ID" value="NZ_JAVHUY010000027.1"/>
</dbReference>
<keyword evidence="2" id="KW-1185">Reference proteome</keyword>
<evidence type="ECO:0000313" key="1">
    <source>
        <dbReference type="EMBL" id="MDQ7908091.1"/>
    </source>
</evidence>
<name>A0ABU0ZN68_9ACTN</name>
<reference evidence="1 2" key="1">
    <citation type="submission" date="2023-08" db="EMBL/GenBank/DDBJ databases">
        <title>Phytohabitans sansha sp. nov., isolated from marine sediment.</title>
        <authorList>
            <person name="Zhao Y."/>
            <person name="Yi K."/>
        </authorList>
    </citation>
    <scope>NUCLEOTIDE SEQUENCE [LARGE SCALE GENOMIC DNA]</scope>
    <source>
        <strain evidence="1 2">ZYX-F-186</strain>
    </source>
</reference>
<organism evidence="1 2">
    <name type="scientific">Phytohabitans maris</name>
    <dbReference type="NCBI Taxonomy" id="3071409"/>
    <lineage>
        <taxon>Bacteria</taxon>
        <taxon>Bacillati</taxon>
        <taxon>Actinomycetota</taxon>
        <taxon>Actinomycetes</taxon>
        <taxon>Micromonosporales</taxon>
        <taxon>Micromonosporaceae</taxon>
    </lineage>
</organism>
<evidence type="ECO:0000313" key="2">
    <source>
        <dbReference type="Proteomes" id="UP001230908"/>
    </source>
</evidence>
<evidence type="ECO:0008006" key="3">
    <source>
        <dbReference type="Google" id="ProtNLM"/>
    </source>
</evidence>
<accession>A0ABU0ZN68</accession>